<evidence type="ECO:0000313" key="5">
    <source>
        <dbReference type="Proteomes" id="UP001499930"/>
    </source>
</evidence>
<dbReference type="InterPro" id="IPR029479">
    <property type="entry name" value="Nitroreductase"/>
</dbReference>
<proteinExistence type="inferred from homology"/>
<dbReference type="PANTHER" id="PTHR43673">
    <property type="entry name" value="NAD(P)H NITROREDUCTASE YDGI-RELATED"/>
    <property type="match status" value="1"/>
</dbReference>
<keyword evidence="2" id="KW-0560">Oxidoreductase</keyword>
<reference evidence="5" key="1">
    <citation type="journal article" date="2019" name="Int. J. Syst. Evol. Microbiol.">
        <title>The Global Catalogue of Microorganisms (GCM) 10K type strain sequencing project: providing services to taxonomists for standard genome sequencing and annotation.</title>
        <authorList>
            <consortium name="The Broad Institute Genomics Platform"/>
            <consortium name="The Broad Institute Genome Sequencing Center for Infectious Disease"/>
            <person name="Wu L."/>
            <person name="Ma J."/>
        </authorList>
    </citation>
    <scope>NUCLEOTIDE SEQUENCE [LARGE SCALE GENOMIC DNA]</scope>
    <source>
        <strain evidence="5">JCM 3106</strain>
    </source>
</reference>
<feature type="domain" description="Nitroreductase" evidence="3">
    <location>
        <begin position="49"/>
        <end position="217"/>
    </location>
</feature>
<evidence type="ECO:0000313" key="4">
    <source>
        <dbReference type="EMBL" id="GAA3010580.1"/>
    </source>
</evidence>
<comment type="caution">
    <text evidence="4">The sequence shown here is derived from an EMBL/GenBank/DDBJ whole genome shotgun (WGS) entry which is preliminary data.</text>
</comment>
<accession>A0ABP6KJF5</accession>
<dbReference type="Pfam" id="PF00881">
    <property type="entry name" value="Nitroreductase"/>
    <property type="match status" value="1"/>
</dbReference>
<organism evidence="4 5">
    <name type="scientific">Streptosporangium longisporum</name>
    <dbReference type="NCBI Taxonomy" id="46187"/>
    <lineage>
        <taxon>Bacteria</taxon>
        <taxon>Bacillati</taxon>
        <taxon>Actinomycetota</taxon>
        <taxon>Actinomycetes</taxon>
        <taxon>Streptosporangiales</taxon>
        <taxon>Streptosporangiaceae</taxon>
        <taxon>Streptosporangium</taxon>
    </lineage>
</organism>
<keyword evidence="5" id="KW-1185">Reference proteome</keyword>
<dbReference type="EMBL" id="BAAAWD010000008">
    <property type="protein sequence ID" value="GAA3010580.1"/>
    <property type="molecule type" value="Genomic_DNA"/>
</dbReference>
<comment type="similarity">
    <text evidence="1">Belongs to the nitroreductase family.</text>
</comment>
<evidence type="ECO:0000256" key="1">
    <source>
        <dbReference type="ARBA" id="ARBA00007118"/>
    </source>
</evidence>
<dbReference type="Gene3D" id="3.40.109.10">
    <property type="entry name" value="NADH Oxidase"/>
    <property type="match status" value="1"/>
</dbReference>
<dbReference type="SUPFAM" id="SSF55469">
    <property type="entry name" value="FMN-dependent nitroreductase-like"/>
    <property type="match status" value="1"/>
</dbReference>
<evidence type="ECO:0000256" key="2">
    <source>
        <dbReference type="ARBA" id="ARBA00023002"/>
    </source>
</evidence>
<dbReference type="CDD" id="cd02062">
    <property type="entry name" value="Nitro_FMN_reductase"/>
    <property type="match status" value="1"/>
</dbReference>
<dbReference type="PANTHER" id="PTHR43673:SF10">
    <property type="entry name" value="NADH DEHYDROGENASE_NAD(P)H NITROREDUCTASE XCC3605-RELATED"/>
    <property type="match status" value="1"/>
</dbReference>
<gene>
    <name evidence="4" type="ORF">GCM10017559_36430</name>
</gene>
<sequence length="256" mass="28041">MTGAHDPRDTQETLKTLKTKEAERVTDTAGSAGSAGSAGMDVFEALYTTRAMRRVKPDPIPEEVQRSILDAAVRAPSGGNVQSWRFLLVDDPGVKERLGPLYRDALGKLFEGHYRPMREKAEAEGDTRTLSVLNSAKHLADHFEHYPLLLFAFVRNDPSGGSIFPSVWSAQLAARAHGVGSALTSVLGIFHAEETMRVLGVPEGKGWTMACAVTFGYPTGRWGVAPRRPAHEVSYRNRWGQDVGFEIPEPLWSPEG</sequence>
<dbReference type="InterPro" id="IPR000415">
    <property type="entry name" value="Nitroreductase-like"/>
</dbReference>
<evidence type="ECO:0000259" key="3">
    <source>
        <dbReference type="Pfam" id="PF00881"/>
    </source>
</evidence>
<dbReference type="Proteomes" id="UP001499930">
    <property type="component" value="Unassembled WGS sequence"/>
</dbReference>
<protein>
    <submittedName>
        <fullName evidence="4">Nitroreductase family protein</fullName>
    </submittedName>
</protein>
<name>A0ABP6KJF5_9ACTN</name>